<evidence type="ECO:0000256" key="1">
    <source>
        <dbReference type="ARBA" id="ARBA00022737"/>
    </source>
</evidence>
<dbReference type="Pfam" id="PF24883">
    <property type="entry name" value="NPHP3_N"/>
    <property type="match status" value="1"/>
</dbReference>
<feature type="domain" description="NACHT-NTPase and P-loop NTPases N-terminal" evidence="4">
    <location>
        <begin position="11"/>
        <end position="97"/>
    </location>
</feature>
<keyword evidence="7" id="KW-1185">Reference proteome</keyword>
<feature type="domain" description="Nephrocystin 3-like N-terminal" evidence="5">
    <location>
        <begin position="164"/>
        <end position="306"/>
    </location>
</feature>
<evidence type="ECO:0000259" key="5">
    <source>
        <dbReference type="Pfam" id="PF24883"/>
    </source>
</evidence>
<evidence type="ECO:0000313" key="7">
    <source>
        <dbReference type="Proteomes" id="UP000054166"/>
    </source>
</evidence>
<feature type="signal peptide" evidence="3">
    <location>
        <begin position="1"/>
        <end position="20"/>
    </location>
</feature>
<accession>A0A0C3F3F1</accession>
<reference evidence="6 7" key="1">
    <citation type="submission" date="2014-04" db="EMBL/GenBank/DDBJ databases">
        <authorList>
            <consortium name="DOE Joint Genome Institute"/>
            <person name="Kuo A."/>
            <person name="Tarkka M."/>
            <person name="Buscot F."/>
            <person name="Kohler A."/>
            <person name="Nagy L.G."/>
            <person name="Floudas D."/>
            <person name="Copeland A."/>
            <person name="Barry K.W."/>
            <person name="Cichocki N."/>
            <person name="Veneault-Fourrey C."/>
            <person name="LaButti K."/>
            <person name="Lindquist E.A."/>
            <person name="Lipzen A."/>
            <person name="Lundell T."/>
            <person name="Morin E."/>
            <person name="Murat C."/>
            <person name="Sun H."/>
            <person name="Tunlid A."/>
            <person name="Henrissat B."/>
            <person name="Grigoriev I.V."/>
            <person name="Hibbett D.S."/>
            <person name="Martin F."/>
            <person name="Nordberg H.P."/>
            <person name="Cantor M.N."/>
            <person name="Hua S.X."/>
        </authorList>
    </citation>
    <scope>NUCLEOTIDE SEQUENCE [LARGE SCALE GENOMIC DNA]</scope>
    <source>
        <strain evidence="6 7">F 1598</strain>
    </source>
</reference>
<name>A0A0C3F3F1_PILCF</name>
<dbReference type="SUPFAM" id="SSF52540">
    <property type="entry name" value="P-loop containing nucleoside triphosphate hydrolases"/>
    <property type="match status" value="1"/>
</dbReference>
<dbReference type="InterPro" id="IPR027417">
    <property type="entry name" value="P-loop_NTPase"/>
</dbReference>
<feature type="chain" id="PRO_5002164218" description="NACHT domain-containing protein" evidence="3">
    <location>
        <begin position="21"/>
        <end position="374"/>
    </location>
</feature>
<evidence type="ECO:0000259" key="4">
    <source>
        <dbReference type="Pfam" id="PF17107"/>
    </source>
</evidence>
<dbReference type="Gene3D" id="3.40.50.300">
    <property type="entry name" value="P-loop containing nucleotide triphosphate hydrolases"/>
    <property type="match status" value="1"/>
</dbReference>
<dbReference type="PANTHER" id="PTHR10039:SF15">
    <property type="entry name" value="NACHT DOMAIN-CONTAINING PROTEIN"/>
    <property type="match status" value="1"/>
</dbReference>
<evidence type="ECO:0008006" key="8">
    <source>
        <dbReference type="Google" id="ProtNLM"/>
    </source>
</evidence>
<evidence type="ECO:0000256" key="2">
    <source>
        <dbReference type="SAM" id="MobiDB-lite"/>
    </source>
</evidence>
<keyword evidence="3" id="KW-0732">Signal</keyword>
<dbReference type="InterPro" id="IPR031352">
    <property type="entry name" value="SesA"/>
</dbReference>
<organism evidence="6 7">
    <name type="scientific">Piloderma croceum (strain F 1598)</name>
    <dbReference type="NCBI Taxonomy" id="765440"/>
    <lineage>
        <taxon>Eukaryota</taxon>
        <taxon>Fungi</taxon>
        <taxon>Dikarya</taxon>
        <taxon>Basidiomycota</taxon>
        <taxon>Agaricomycotina</taxon>
        <taxon>Agaricomycetes</taxon>
        <taxon>Agaricomycetidae</taxon>
        <taxon>Atheliales</taxon>
        <taxon>Atheliaceae</taxon>
        <taxon>Piloderma</taxon>
    </lineage>
</organism>
<keyword evidence="1" id="KW-0677">Repeat</keyword>
<evidence type="ECO:0000313" key="6">
    <source>
        <dbReference type="EMBL" id="KIM74471.1"/>
    </source>
</evidence>
<dbReference type="Proteomes" id="UP000054166">
    <property type="component" value="Unassembled WGS sequence"/>
</dbReference>
<sequence length="374" mass="42542">MTDPITLIGLVASVLQLVDTATTVYDYTSDVKNTPREQRELSSKYASLKPLLKELQKRERQMDQSNPNDPRVKGMPRLKESLADCKKKMKKLAVTLESSGLKKILKRLTWTHHKAEIKDTILEQDHDSQERQKIIQWLSPLNFFVRQDDIFSKQQGTGDWLLLKTLWCHRISGAGKTVLALIVVDYLRKQFRNETGIAVIYCNYKDTGVQTPANLFASLWMQLVESHPISDDVKILHKKHVNQSTRPSLSEILQVLRSEIGSYSGSKVFVIVDALDECLEDNEIRGTILTELRALQSTIHLMVTSRPHVIVELDPPCLMVDIRASDGDVLHYVDGQISCDQQLARHLKGRAVLQEDLWKTVVCNAQGMYVDQSI</sequence>
<evidence type="ECO:0000256" key="3">
    <source>
        <dbReference type="SAM" id="SignalP"/>
    </source>
</evidence>
<dbReference type="PANTHER" id="PTHR10039">
    <property type="entry name" value="AMELOGENIN"/>
    <property type="match status" value="1"/>
</dbReference>
<feature type="region of interest" description="Disordered" evidence="2">
    <location>
        <begin position="57"/>
        <end position="76"/>
    </location>
</feature>
<dbReference type="OrthoDB" id="7464126at2759"/>
<dbReference type="HOGENOM" id="CLU_000288_34_23_1"/>
<dbReference type="AlphaFoldDB" id="A0A0C3F3F1"/>
<protein>
    <recommendedName>
        <fullName evidence="8">NACHT domain-containing protein</fullName>
    </recommendedName>
</protein>
<reference evidence="7" key="2">
    <citation type="submission" date="2015-01" db="EMBL/GenBank/DDBJ databases">
        <title>Evolutionary Origins and Diversification of the Mycorrhizal Mutualists.</title>
        <authorList>
            <consortium name="DOE Joint Genome Institute"/>
            <consortium name="Mycorrhizal Genomics Consortium"/>
            <person name="Kohler A."/>
            <person name="Kuo A."/>
            <person name="Nagy L.G."/>
            <person name="Floudas D."/>
            <person name="Copeland A."/>
            <person name="Barry K.W."/>
            <person name="Cichocki N."/>
            <person name="Veneault-Fourrey C."/>
            <person name="LaButti K."/>
            <person name="Lindquist E.A."/>
            <person name="Lipzen A."/>
            <person name="Lundell T."/>
            <person name="Morin E."/>
            <person name="Murat C."/>
            <person name="Riley R."/>
            <person name="Ohm R."/>
            <person name="Sun H."/>
            <person name="Tunlid A."/>
            <person name="Henrissat B."/>
            <person name="Grigoriev I.V."/>
            <person name="Hibbett D.S."/>
            <person name="Martin F."/>
        </authorList>
    </citation>
    <scope>NUCLEOTIDE SEQUENCE [LARGE SCALE GENOMIC DNA]</scope>
    <source>
        <strain evidence="7">F 1598</strain>
    </source>
</reference>
<dbReference type="InterPro" id="IPR056884">
    <property type="entry name" value="NPHP3-like_N"/>
</dbReference>
<dbReference type="EMBL" id="KN833060">
    <property type="protein sequence ID" value="KIM74471.1"/>
    <property type="molecule type" value="Genomic_DNA"/>
</dbReference>
<dbReference type="STRING" id="765440.A0A0C3F3F1"/>
<gene>
    <name evidence="6" type="ORF">PILCRDRAFT_828175</name>
</gene>
<dbReference type="InParanoid" id="A0A0C3F3F1"/>
<dbReference type="Pfam" id="PF17107">
    <property type="entry name" value="SesA"/>
    <property type="match status" value="1"/>
</dbReference>
<proteinExistence type="predicted"/>